<dbReference type="Proteomes" id="UP000233535">
    <property type="component" value="Unassembled WGS sequence"/>
</dbReference>
<feature type="domain" description="Nitroreductase" evidence="1">
    <location>
        <begin position="7"/>
        <end position="169"/>
    </location>
</feature>
<dbReference type="InterPro" id="IPR000415">
    <property type="entry name" value="Nitroreductase-like"/>
</dbReference>
<dbReference type="PANTHER" id="PTHR43821:SF1">
    <property type="entry name" value="NAD(P)H NITROREDUCTASE YDJA-RELATED"/>
    <property type="match status" value="1"/>
</dbReference>
<organism evidence="2 3">
    <name type="scientific">Labilibaculum filiforme</name>
    <dbReference type="NCBI Taxonomy" id="1940526"/>
    <lineage>
        <taxon>Bacteria</taxon>
        <taxon>Pseudomonadati</taxon>
        <taxon>Bacteroidota</taxon>
        <taxon>Bacteroidia</taxon>
        <taxon>Marinilabiliales</taxon>
        <taxon>Marinifilaceae</taxon>
        <taxon>Labilibaculum</taxon>
    </lineage>
</organism>
<dbReference type="SUPFAM" id="SSF55469">
    <property type="entry name" value="FMN-dependent nitroreductase-like"/>
    <property type="match status" value="1"/>
</dbReference>
<dbReference type="Gene3D" id="3.40.109.10">
    <property type="entry name" value="NADH Oxidase"/>
    <property type="match status" value="1"/>
</dbReference>
<dbReference type="Pfam" id="PF00881">
    <property type="entry name" value="Nitroreductase"/>
    <property type="match status" value="1"/>
</dbReference>
<proteinExistence type="predicted"/>
<evidence type="ECO:0000313" key="2">
    <source>
        <dbReference type="EMBL" id="PKQ64513.1"/>
    </source>
</evidence>
<dbReference type="AlphaFoldDB" id="A0A2N3I2M9"/>
<dbReference type="EMBL" id="MVDD01000003">
    <property type="protein sequence ID" value="PKQ64513.1"/>
    <property type="molecule type" value="Genomic_DNA"/>
</dbReference>
<dbReference type="InterPro" id="IPR029479">
    <property type="entry name" value="Nitroreductase"/>
</dbReference>
<gene>
    <name evidence="2" type="ORF">BZG02_06835</name>
</gene>
<accession>A0A2N3I2M9</accession>
<evidence type="ECO:0000259" key="1">
    <source>
        <dbReference type="Pfam" id="PF00881"/>
    </source>
</evidence>
<dbReference type="PANTHER" id="PTHR43821">
    <property type="entry name" value="NAD(P)H NITROREDUCTASE YDJA-RELATED"/>
    <property type="match status" value="1"/>
</dbReference>
<name>A0A2N3I2M9_9BACT</name>
<dbReference type="InterPro" id="IPR052530">
    <property type="entry name" value="NAD(P)H_nitroreductase"/>
</dbReference>
<dbReference type="OrthoDB" id="9812105at2"/>
<comment type="caution">
    <text evidence="2">The sequence shown here is derived from an EMBL/GenBank/DDBJ whole genome shotgun (WGS) entry which is preliminary data.</text>
</comment>
<dbReference type="RefSeq" id="WP_101260663.1">
    <property type="nucleotide sequence ID" value="NZ_MVDD01000003.1"/>
</dbReference>
<evidence type="ECO:0000313" key="3">
    <source>
        <dbReference type="Proteomes" id="UP000233535"/>
    </source>
</evidence>
<protein>
    <submittedName>
        <fullName evidence="2">Nitroreductase</fullName>
    </submittedName>
</protein>
<dbReference type="GO" id="GO:0016491">
    <property type="term" value="F:oxidoreductase activity"/>
    <property type="evidence" value="ECO:0007669"/>
    <property type="project" value="InterPro"/>
</dbReference>
<reference evidence="2 3" key="1">
    <citation type="journal article" date="2017" name="Front. Microbiol.">
        <title>Labilibaculum manganireducens gen. nov., sp. nov. and Labilibaculum filiforme sp. nov., Novel Bacteroidetes Isolated from Subsurface Sediments of the Baltic Sea.</title>
        <authorList>
            <person name="Vandieken V."/>
            <person name="Marshall I.P."/>
            <person name="Niemann H."/>
            <person name="Engelen B."/>
            <person name="Cypionka H."/>
        </authorList>
    </citation>
    <scope>NUCLEOTIDE SEQUENCE [LARGE SCALE GENOMIC DNA]</scope>
    <source>
        <strain evidence="2 3">59.16B</strain>
    </source>
</reference>
<sequence>MNVLDVIKRRRSIRKYTNQEPSADLIKNVLHAGNWAPSAGNNQPWEFIVVKGEIKREISQEFYNFAKDYIPKATYIPEDQKVRMLEYSKDFGGAPIHIIVSFPNLEDEEKKEEALKACCAAIQNILLQATENGLGTVWIDGNITHSKKVKDIIGLSEDRLIAGIIPIGYPDMNPPAPPRLDSELTKKVKWLGF</sequence>
<keyword evidence="3" id="KW-1185">Reference proteome</keyword>